<dbReference type="AlphaFoldDB" id="A0A7V8FGJ9"/>
<dbReference type="Proteomes" id="UP000487117">
    <property type="component" value="Unassembled WGS sequence"/>
</dbReference>
<reference evidence="2" key="1">
    <citation type="journal article" date="2020" name="MBio">
        <title>Horizontal gene transfer to a defensive symbiont with a reduced genome amongst a multipartite beetle microbiome.</title>
        <authorList>
            <person name="Waterworth S.C."/>
            <person name="Florez L.V."/>
            <person name="Rees E.R."/>
            <person name="Hertweck C."/>
            <person name="Kaltenpoth M."/>
            <person name="Kwan J.C."/>
        </authorList>
    </citation>
    <scope>NUCLEOTIDE SEQUENCE [LARGE SCALE GENOMIC DNA]</scope>
</reference>
<comment type="caution">
    <text evidence="1">The sequence shown here is derived from an EMBL/GenBank/DDBJ whole genome shotgun (WGS) entry which is preliminary data.</text>
</comment>
<gene>
    <name evidence="1" type="ORF">GAK31_02721</name>
</gene>
<name>A0A7V8FGJ9_STEMA</name>
<protein>
    <submittedName>
        <fullName evidence="1">Uncharacterized protein</fullName>
    </submittedName>
</protein>
<dbReference type="EMBL" id="WNDS01000003">
    <property type="protein sequence ID" value="KAF1015231.1"/>
    <property type="molecule type" value="Genomic_DNA"/>
</dbReference>
<evidence type="ECO:0000313" key="2">
    <source>
        <dbReference type="Proteomes" id="UP000487117"/>
    </source>
</evidence>
<accession>A0A7V8FGJ9</accession>
<organism evidence="1 2">
    <name type="scientific">Stenotrophomonas maltophilia</name>
    <name type="common">Pseudomonas maltophilia</name>
    <name type="synonym">Xanthomonas maltophilia</name>
    <dbReference type="NCBI Taxonomy" id="40324"/>
    <lineage>
        <taxon>Bacteria</taxon>
        <taxon>Pseudomonadati</taxon>
        <taxon>Pseudomonadota</taxon>
        <taxon>Gammaproteobacteria</taxon>
        <taxon>Lysobacterales</taxon>
        <taxon>Lysobacteraceae</taxon>
        <taxon>Stenotrophomonas</taxon>
        <taxon>Stenotrophomonas maltophilia group</taxon>
    </lineage>
</organism>
<sequence>MGILDGRPLGLDGTGKAQAQRESDTIFGSVFLGFIKDAARDGVILHWDVDPSEADAAQGLDTLRRVIGQVLAATGDAQLGTHVDLGFSPAL</sequence>
<evidence type="ECO:0000313" key="1">
    <source>
        <dbReference type="EMBL" id="KAF1015231.1"/>
    </source>
</evidence>
<proteinExistence type="predicted"/>